<dbReference type="Gene3D" id="3.90.79.10">
    <property type="entry name" value="Nucleoside Triphosphate Pyrophosphohydrolase"/>
    <property type="match status" value="1"/>
</dbReference>
<dbReference type="Pfam" id="PF00293">
    <property type="entry name" value="NUDIX"/>
    <property type="match status" value="1"/>
</dbReference>
<dbReference type="InterPro" id="IPR015797">
    <property type="entry name" value="NUDIX_hydrolase-like_dom_sf"/>
</dbReference>
<dbReference type="InterPro" id="IPR000086">
    <property type="entry name" value="NUDIX_hydrolase_dom"/>
</dbReference>
<reference evidence="4 5" key="1">
    <citation type="submission" date="2019-12" db="EMBL/GenBank/DDBJ databases">
        <authorList>
            <person name="Huq M.A."/>
        </authorList>
    </citation>
    <scope>NUCLEOTIDE SEQUENCE [LARGE SCALE GENOMIC DNA]</scope>
    <source>
        <strain evidence="4 5">MAH-18</strain>
    </source>
</reference>
<dbReference type="EMBL" id="WSEK01000004">
    <property type="protein sequence ID" value="MVQ48369.1"/>
    <property type="molecule type" value="Genomic_DNA"/>
</dbReference>
<dbReference type="RefSeq" id="WP_157340525.1">
    <property type="nucleotide sequence ID" value="NZ_WSEK01000004.1"/>
</dbReference>
<organism evidence="4 5">
    <name type="scientific">Nocardioides agri</name>
    <dbReference type="NCBI Taxonomy" id="2682843"/>
    <lineage>
        <taxon>Bacteria</taxon>
        <taxon>Bacillati</taxon>
        <taxon>Actinomycetota</taxon>
        <taxon>Actinomycetes</taxon>
        <taxon>Propionibacteriales</taxon>
        <taxon>Nocardioidaceae</taxon>
        <taxon>Nocardioides</taxon>
    </lineage>
</organism>
<accession>A0A6L6XMC1</accession>
<dbReference type="SUPFAM" id="SSF55811">
    <property type="entry name" value="Nudix"/>
    <property type="match status" value="1"/>
</dbReference>
<evidence type="ECO:0000256" key="1">
    <source>
        <dbReference type="ARBA" id="ARBA00001946"/>
    </source>
</evidence>
<proteinExistence type="predicted"/>
<keyword evidence="5" id="KW-1185">Reference proteome</keyword>
<evidence type="ECO:0000256" key="2">
    <source>
        <dbReference type="ARBA" id="ARBA00022801"/>
    </source>
</evidence>
<dbReference type="CDD" id="cd24161">
    <property type="entry name" value="NUDIX_ADPRase_Ndx2"/>
    <property type="match status" value="1"/>
</dbReference>
<dbReference type="PANTHER" id="PTHR11839:SF18">
    <property type="entry name" value="NUDIX HYDROLASE DOMAIN-CONTAINING PROTEIN"/>
    <property type="match status" value="1"/>
</dbReference>
<evidence type="ECO:0000313" key="4">
    <source>
        <dbReference type="EMBL" id="MVQ48369.1"/>
    </source>
</evidence>
<dbReference type="PANTHER" id="PTHR11839">
    <property type="entry name" value="UDP/ADP-SUGAR PYROPHOSPHATASE"/>
    <property type="match status" value="1"/>
</dbReference>
<comment type="caution">
    <text evidence="4">The sequence shown here is derived from an EMBL/GenBank/DDBJ whole genome shotgun (WGS) entry which is preliminary data.</text>
</comment>
<gene>
    <name evidence="4" type="ORF">GON03_04190</name>
</gene>
<sequence>MGDWQTHGSRTVYENPWIRVREDDVTRPDGSVGLYGVTEVRHPAVFVVPVTDAGEVLLVRLFRYTIGRMSLEVPAGGSDGQDLLVAAQRELREETGRTASTWTRLGHVYALNGVADARAEVFLARGLADQGGGSPDEEGITEVLSAPWPQVMELVRTGEIHDSESISCLMLAALACGRIG</sequence>
<dbReference type="GO" id="GO:0016787">
    <property type="term" value="F:hydrolase activity"/>
    <property type="evidence" value="ECO:0007669"/>
    <property type="project" value="UniProtKB-KW"/>
</dbReference>
<feature type="domain" description="Nudix hydrolase" evidence="3">
    <location>
        <begin position="40"/>
        <end position="168"/>
    </location>
</feature>
<evidence type="ECO:0000259" key="3">
    <source>
        <dbReference type="PROSITE" id="PS51462"/>
    </source>
</evidence>
<comment type="cofactor">
    <cofactor evidence="1">
        <name>Mg(2+)</name>
        <dbReference type="ChEBI" id="CHEBI:18420"/>
    </cofactor>
</comment>
<dbReference type="Proteomes" id="UP000473525">
    <property type="component" value="Unassembled WGS sequence"/>
</dbReference>
<dbReference type="AlphaFoldDB" id="A0A6L6XMC1"/>
<dbReference type="GO" id="GO:0005829">
    <property type="term" value="C:cytosol"/>
    <property type="evidence" value="ECO:0007669"/>
    <property type="project" value="TreeGrafter"/>
</dbReference>
<keyword evidence="2" id="KW-0378">Hydrolase</keyword>
<dbReference type="PROSITE" id="PS51462">
    <property type="entry name" value="NUDIX"/>
    <property type="match status" value="1"/>
</dbReference>
<evidence type="ECO:0000313" key="5">
    <source>
        <dbReference type="Proteomes" id="UP000473525"/>
    </source>
</evidence>
<name>A0A6L6XMC1_9ACTN</name>
<dbReference type="GO" id="GO:0019693">
    <property type="term" value="P:ribose phosphate metabolic process"/>
    <property type="evidence" value="ECO:0007669"/>
    <property type="project" value="TreeGrafter"/>
</dbReference>
<protein>
    <submittedName>
        <fullName evidence="4">NUDIX domain-containing protein</fullName>
    </submittedName>
</protein>
<dbReference type="GO" id="GO:0006753">
    <property type="term" value="P:nucleoside phosphate metabolic process"/>
    <property type="evidence" value="ECO:0007669"/>
    <property type="project" value="TreeGrafter"/>
</dbReference>